<keyword evidence="4" id="KW-1185">Reference proteome</keyword>
<accession>A0A9P0ED17</accession>
<evidence type="ECO:0000256" key="1">
    <source>
        <dbReference type="SAM" id="Phobius"/>
    </source>
</evidence>
<evidence type="ECO:0000313" key="4">
    <source>
        <dbReference type="Proteomes" id="UP001152798"/>
    </source>
</evidence>
<evidence type="ECO:0008006" key="5">
    <source>
        <dbReference type="Google" id="ProtNLM"/>
    </source>
</evidence>
<evidence type="ECO:0000313" key="3">
    <source>
        <dbReference type="EMBL" id="CAH1394533.1"/>
    </source>
</evidence>
<keyword evidence="2" id="KW-0732">Signal</keyword>
<dbReference type="Proteomes" id="UP001152798">
    <property type="component" value="Chromosome 3"/>
</dbReference>
<feature type="chain" id="PRO_5040397507" description="Neuropeptide" evidence="2">
    <location>
        <begin position="23"/>
        <end position="140"/>
    </location>
</feature>
<feature type="signal peptide" evidence="2">
    <location>
        <begin position="1"/>
        <end position="22"/>
    </location>
</feature>
<protein>
    <recommendedName>
        <fullName evidence="5">Neuropeptide</fullName>
    </recommendedName>
</protein>
<name>A0A9P0ED17_NEZVI</name>
<sequence>MHRRAVMFRHLLLITSISTALAGPLPPAARWNESNMLPDEEGSLAKKVFRDIMKPACLFNFTSIISNFSHQNDSQNDPVDVLKESTHDDMKNGPSMYPLEWIIYGAVILTSIIGILSSVKEQIRTKIRRRYLESKPLEKY</sequence>
<keyword evidence="1" id="KW-0812">Transmembrane</keyword>
<reference evidence="3" key="1">
    <citation type="submission" date="2022-01" db="EMBL/GenBank/DDBJ databases">
        <authorList>
            <person name="King R."/>
        </authorList>
    </citation>
    <scope>NUCLEOTIDE SEQUENCE</scope>
</reference>
<organism evidence="3 4">
    <name type="scientific">Nezara viridula</name>
    <name type="common">Southern green stink bug</name>
    <name type="synonym">Cimex viridulus</name>
    <dbReference type="NCBI Taxonomy" id="85310"/>
    <lineage>
        <taxon>Eukaryota</taxon>
        <taxon>Metazoa</taxon>
        <taxon>Ecdysozoa</taxon>
        <taxon>Arthropoda</taxon>
        <taxon>Hexapoda</taxon>
        <taxon>Insecta</taxon>
        <taxon>Pterygota</taxon>
        <taxon>Neoptera</taxon>
        <taxon>Paraneoptera</taxon>
        <taxon>Hemiptera</taxon>
        <taxon>Heteroptera</taxon>
        <taxon>Panheteroptera</taxon>
        <taxon>Pentatomomorpha</taxon>
        <taxon>Pentatomoidea</taxon>
        <taxon>Pentatomidae</taxon>
        <taxon>Pentatominae</taxon>
        <taxon>Nezara</taxon>
    </lineage>
</organism>
<proteinExistence type="predicted"/>
<dbReference type="AlphaFoldDB" id="A0A9P0ED17"/>
<evidence type="ECO:0000256" key="2">
    <source>
        <dbReference type="SAM" id="SignalP"/>
    </source>
</evidence>
<feature type="transmembrane region" description="Helical" evidence="1">
    <location>
        <begin position="101"/>
        <end position="119"/>
    </location>
</feature>
<dbReference type="EMBL" id="OV725079">
    <property type="protein sequence ID" value="CAH1394533.1"/>
    <property type="molecule type" value="Genomic_DNA"/>
</dbReference>
<keyword evidence="1" id="KW-0472">Membrane</keyword>
<keyword evidence="1" id="KW-1133">Transmembrane helix</keyword>
<gene>
    <name evidence="3" type="ORF">NEZAVI_LOCUS5014</name>
</gene>